<dbReference type="PANTHER" id="PTHR24412:SF489">
    <property type="entry name" value="RING FINGER DOMAIN AND KELCH REPEAT-CONTAINING PROTEIN DDB_G0271372"/>
    <property type="match status" value="1"/>
</dbReference>
<dbReference type="Proteomes" id="UP000604046">
    <property type="component" value="Unassembled WGS sequence"/>
</dbReference>
<dbReference type="SMART" id="SM00875">
    <property type="entry name" value="BACK"/>
    <property type="match status" value="1"/>
</dbReference>
<dbReference type="AlphaFoldDB" id="A0A812SPA9"/>
<dbReference type="InterPro" id="IPR000210">
    <property type="entry name" value="BTB/POZ_dom"/>
</dbReference>
<feature type="domain" description="BTB" evidence="3">
    <location>
        <begin position="32"/>
        <end position="103"/>
    </location>
</feature>
<protein>
    <submittedName>
        <fullName evidence="4">Klhl21 protein</fullName>
    </submittedName>
</protein>
<dbReference type="InterPro" id="IPR011042">
    <property type="entry name" value="6-blade_b-propeller_TolB-like"/>
</dbReference>
<organism evidence="4 5">
    <name type="scientific">Symbiodinium natans</name>
    <dbReference type="NCBI Taxonomy" id="878477"/>
    <lineage>
        <taxon>Eukaryota</taxon>
        <taxon>Sar</taxon>
        <taxon>Alveolata</taxon>
        <taxon>Dinophyceae</taxon>
        <taxon>Suessiales</taxon>
        <taxon>Symbiodiniaceae</taxon>
        <taxon>Symbiodinium</taxon>
    </lineage>
</organism>
<keyword evidence="1" id="KW-0880">Kelch repeat</keyword>
<sequence>MVAVKLEHSNLAQHQTSRMQQMRDFWMERHLCDVVLKDNDGAEHRAHTALLSAASVYFRKLLGGSFQEADRVQRKEPVDIAASQAAMSALLDYIYGGQPEVNVETGLELLRLAQAYDLPTFASAIETGLREFEACSKHPDFGKLGAHQLARILKREDLGVSREEVVLKGIFNWLKISDDRKATSIPLTLKATSFVGSLVTQPPAHERLWVRQWESLVNDLEKICDVSILPTGEILVLQLCNGRLVRFQDRCGHLVCGDIHHPQGIFCSPNAVVYVLAKGGKVVQKVVGPTLQTVMASKRLPEHLHFRARAIVATKDEVIYITDNRSGSTRVLRFNPAESLEPVVVGQVPAADAGQPGRKADAPYSLFVAEDEKIYVGEYHAGKVLAFHPGDTTPSEVLQCPDAMRPIGLVVHHRSLYVSMVEDLASPTAGGVYEHLLPPVLQLE</sequence>
<accession>A0A812SPA9</accession>
<evidence type="ECO:0000259" key="3">
    <source>
        <dbReference type="PROSITE" id="PS50097"/>
    </source>
</evidence>
<dbReference type="Gene3D" id="1.25.40.420">
    <property type="match status" value="1"/>
</dbReference>
<dbReference type="Pfam" id="PF00651">
    <property type="entry name" value="BTB"/>
    <property type="match status" value="1"/>
</dbReference>
<keyword evidence="5" id="KW-1185">Reference proteome</keyword>
<dbReference type="InterPro" id="IPR011333">
    <property type="entry name" value="SKP1/BTB/POZ_sf"/>
</dbReference>
<dbReference type="SUPFAM" id="SSF101898">
    <property type="entry name" value="NHL repeat"/>
    <property type="match status" value="1"/>
</dbReference>
<dbReference type="OrthoDB" id="19132at2759"/>
<gene>
    <name evidence="4" type="primary">Klhl21</name>
    <name evidence="4" type="ORF">SNAT2548_LOCUS27772</name>
</gene>
<evidence type="ECO:0000256" key="2">
    <source>
        <dbReference type="ARBA" id="ARBA00022737"/>
    </source>
</evidence>
<evidence type="ECO:0000313" key="5">
    <source>
        <dbReference type="Proteomes" id="UP000604046"/>
    </source>
</evidence>
<evidence type="ECO:0000313" key="4">
    <source>
        <dbReference type="EMBL" id="CAE7495809.1"/>
    </source>
</evidence>
<dbReference type="InterPro" id="IPR011705">
    <property type="entry name" value="BACK"/>
</dbReference>
<dbReference type="SMART" id="SM00225">
    <property type="entry name" value="BTB"/>
    <property type="match status" value="1"/>
</dbReference>
<dbReference type="SUPFAM" id="SSF54695">
    <property type="entry name" value="POZ domain"/>
    <property type="match status" value="1"/>
</dbReference>
<name>A0A812SPA9_9DINO</name>
<dbReference type="Gene3D" id="2.120.10.30">
    <property type="entry name" value="TolB, C-terminal domain"/>
    <property type="match status" value="1"/>
</dbReference>
<evidence type="ECO:0000256" key="1">
    <source>
        <dbReference type="ARBA" id="ARBA00022441"/>
    </source>
</evidence>
<dbReference type="EMBL" id="CAJNDS010002489">
    <property type="protein sequence ID" value="CAE7495809.1"/>
    <property type="molecule type" value="Genomic_DNA"/>
</dbReference>
<dbReference type="PANTHER" id="PTHR24412">
    <property type="entry name" value="KELCH PROTEIN"/>
    <property type="match status" value="1"/>
</dbReference>
<reference evidence="4" key="1">
    <citation type="submission" date="2021-02" db="EMBL/GenBank/DDBJ databases">
        <authorList>
            <person name="Dougan E. K."/>
            <person name="Rhodes N."/>
            <person name="Thang M."/>
            <person name="Chan C."/>
        </authorList>
    </citation>
    <scope>NUCLEOTIDE SEQUENCE</scope>
</reference>
<dbReference type="Gene3D" id="3.30.710.10">
    <property type="entry name" value="Potassium Channel Kv1.1, Chain A"/>
    <property type="match status" value="1"/>
</dbReference>
<dbReference type="CDD" id="cd18186">
    <property type="entry name" value="BTB_POZ_ZBTB_KLHL-like"/>
    <property type="match status" value="1"/>
</dbReference>
<dbReference type="PROSITE" id="PS50097">
    <property type="entry name" value="BTB"/>
    <property type="match status" value="1"/>
</dbReference>
<keyword evidence="2" id="KW-0677">Repeat</keyword>
<proteinExistence type="predicted"/>
<comment type="caution">
    <text evidence="4">The sequence shown here is derived from an EMBL/GenBank/DDBJ whole genome shotgun (WGS) entry which is preliminary data.</text>
</comment>